<proteinExistence type="predicted"/>
<dbReference type="Proteomes" id="UP000472263">
    <property type="component" value="Chromosome 22"/>
</dbReference>
<protein>
    <submittedName>
        <fullName evidence="2">Uncharacterized protein</fullName>
    </submittedName>
</protein>
<dbReference type="Ensembl" id="ENSMMDT00005037093.1">
    <property type="protein sequence ID" value="ENSMMDP00005036306.1"/>
    <property type="gene ID" value="ENSMMDG00005017006.1"/>
</dbReference>
<reference evidence="2" key="1">
    <citation type="submission" date="2019-06" db="EMBL/GenBank/DDBJ databases">
        <authorList>
            <consortium name="Wellcome Sanger Institute Data Sharing"/>
        </authorList>
    </citation>
    <scope>NUCLEOTIDE SEQUENCE [LARGE SCALE GENOMIC DNA]</scope>
</reference>
<feature type="chain" id="PRO_5025352657" evidence="1">
    <location>
        <begin position="35"/>
        <end position="98"/>
    </location>
</feature>
<evidence type="ECO:0000313" key="2">
    <source>
        <dbReference type="Ensembl" id="ENSMMDP00005036306.1"/>
    </source>
</evidence>
<dbReference type="InParanoid" id="A0A667ZTY4"/>
<feature type="signal peptide" evidence="1">
    <location>
        <begin position="1"/>
        <end position="34"/>
    </location>
</feature>
<sequence length="98" mass="10983">MHAFIHTHTHTLTENLRLMLFSGVLSLPANTCLSTPVCLERGSCVPVVTQGIKLRRTKFEIMAKESHSVSNPSIATQVQSLLALISLCRKKEEKYNYL</sequence>
<reference evidence="2" key="2">
    <citation type="submission" date="2025-08" db="UniProtKB">
        <authorList>
            <consortium name="Ensembl"/>
        </authorList>
    </citation>
    <scope>IDENTIFICATION</scope>
</reference>
<organism evidence="2 3">
    <name type="scientific">Myripristis murdjan</name>
    <name type="common">pinecone soldierfish</name>
    <dbReference type="NCBI Taxonomy" id="586833"/>
    <lineage>
        <taxon>Eukaryota</taxon>
        <taxon>Metazoa</taxon>
        <taxon>Chordata</taxon>
        <taxon>Craniata</taxon>
        <taxon>Vertebrata</taxon>
        <taxon>Euteleostomi</taxon>
        <taxon>Actinopterygii</taxon>
        <taxon>Neopterygii</taxon>
        <taxon>Teleostei</taxon>
        <taxon>Neoteleostei</taxon>
        <taxon>Acanthomorphata</taxon>
        <taxon>Holocentriformes</taxon>
        <taxon>Holocentridae</taxon>
        <taxon>Myripristis</taxon>
    </lineage>
</organism>
<keyword evidence="1" id="KW-0732">Signal</keyword>
<accession>A0A667ZTY4</accession>
<name>A0A667ZTY4_9TELE</name>
<evidence type="ECO:0000313" key="3">
    <source>
        <dbReference type="Proteomes" id="UP000472263"/>
    </source>
</evidence>
<reference evidence="2" key="3">
    <citation type="submission" date="2025-09" db="UniProtKB">
        <authorList>
            <consortium name="Ensembl"/>
        </authorList>
    </citation>
    <scope>IDENTIFICATION</scope>
</reference>
<dbReference type="AlphaFoldDB" id="A0A667ZTY4"/>
<evidence type="ECO:0000256" key="1">
    <source>
        <dbReference type="SAM" id="SignalP"/>
    </source>
</evidence>
<keyword evidence="3" id="KW-1185">Reference proteome</keyword>